<proteinExistence type="predicted"/>
<gene>
    <name evidence="2" type="ORF">TSPGSL018_17797</name>
</gene>
<evidence type="ECO:0000313" key="2">
    <source>
        <dbReference type="EMBL" id="JAC64676.1"/>
    </source>
</evidence>
<organism evidence="2">
    <name type="scientific">Tetraselmis sp. GSL018</name>
    <dbReference type="NCBI Taxonomy" id="582737"/>
    <lineage>
        <taxon>Eukaryota</taxon>
        <taxon>Viridiplantae</taxon>
        <taxon>Chlorophyta</taxon>
        <taxon>core chlorophytes</taxon>
        <taxon>Chlorodendrophyceae</taxon>
        <taxon>Chlorodendrales</taxon>
        <taxon>Chlorodendraceae</taxon>
        <taxon>Tetraselmis</taxon>
    </lineage>
</organism>
<protein>
    <submittedName>
        <fullName evidence="2">Uncharacterized protein</fullName>
    </submittedName>
</protein>
<sequence length="38" mass="4128">MRCPSSAFTVSDAPQPPGQQLGRQLVIPKFSCRREAAP</sequence>
<feature type="region of interest" description="Disordered" evidence="1">
    <location>
        <begin position="1"/>
        <end position="27"/>
    </location>
</feature>
<name>A0A061R2D4_9CHLO</name>
<accession>A0A061R2D4</accession>
<reference evidence="2" key="1">
    <citation type="submission" date="2014-05" db="EMBL/GenBank/DDBJ databases">
        <title>The transcriptome of the halophilic microalga Tetraselmis sp. GSL018 isolated from the Great Salt Lake, Utah.</title>
        <authorList>
            <person name="Jinkerson R.E."/>
            <person name="D'Adamo S."/>
            <person name="Posewitz M.C."/>
        </authorList>
    </citation>
    <scope>NUCLEOTIDE SEQUENCE</scope>
    <source>
        <strain evidence="2">GSL018</strain>
    </source>
</reference>
<dbReference type="AlphaFoldDB" id="A0A061R2D4"/>
<evidence type="ECO:0000256" key="1">
    <source>
        <dbReference type="SAM" id="MobiDB-lite"/>
    </source>
</evidence>
<dbReference type="EMBL" id="GBEZ01022142">
    <property type="protein sequence ID" value="JAC64676.1"/>
    <property type="molecule type" value="Transcribed_RNA"/>
</dbReference>